<dbReference type="AlphaFoldDB" id="A0A3N1L929"/>
<organism evidence="7 8">
    <name type="scientific">Stella humosa</name>
    <dbReference type="NCBI Taxonomy" id="94"/>
    <lineage>
        <taxon>Bacteria</taxon>
        <taxon>Pseudomonadati</taxon>
        <taxon>Pseudomonadota</taxon>
        <taxon>Alphaproteobacteria</taxon>
        <taxon>Rhodospirillales</taxon>
        <taxon>Stellaceae</taxon>
        <taxon>Stella</taxon>
    </lineage>
</organism>
<proteinExistence type="predicted"/>
<feature type="domain" description="HTH tetR-type" evidence="6">
    <location>
        <begin position="24"/>
        <end position="84"/>
    </location>
</feature>
<dbReference type="Gene3D" id="1.10.357.10">
    <property type="entry name" value="Tetracycline Repressor, domain 2"/>
    <property type="match status" value="1"/>
</dbReference>
<dbReference type="InterPro" id="IPR050109">
    <property type="entry name" value="HTH-type_TetR-like_transc_reg"/>
</dbReference>
<keyword evidence="3" id="KW-0804">Transcription</keyword>
<evidence type="ECO:0000256" key="2">
    <source>
        <dbReference type="ARBA" id="ARBA00023125"/>
    </source>
</evidence>
<gene>
    <name evidence="7" type="ORF">EDC65_3056</name>
</gene>
<evidence type="ECO:0000256" key="3">
    <source>
        <dbReference type="ARBA" id="ARBA00023163"/>
    </source>
</evidence>
<feature type="DNA-binding region" description="H-T-H motif" evidence="4">
    <location>
        <begin position="47"/>
        <end position="66"/>
    </location>
</feature>
<dbReference type="PANTHER" id="PTHR30055">
    <property type="entry name" value="HTH-TYPE TRANSCRIPTIONAL REGULATOR RUTR"/>
    <property type="match status" value="1"/>
</dbReference>
<feature type="region of interest" description="Disordered" evidence="5">
    <location>
        <begin position="222"/>
        <end position="249"/>
    </location>
</feature>
<dbReference type="GO" id="GO:0003700">
    <property type="term" value="F:DNA-binding transcription factor activity"/>
    <property type="evidence" value="ECO:0007669"/>
    <property type="project" value="TreeGrafter"/>
</dbReference>
<keyword evidence="2 4" id="KW-0238">DNA-binding</keyword>
<name>A0A3N1L929_9PROT</name>
<reference evidence="7 8" key="1">
    <citation type="submission" date="2018-11" db="EMBL/GenBank/DDBJ databases">
        <title>Genomic Encyclopedia of Type Strains, Phase IV (KMG-IV): sequencing the most valuable type-strain genomes for metagenomic binning, comparative biology and taxonomic classification.</title>
        <authorList>
            <person name="Goeker M."/>
        </authorList>
    </citation>
    <scope>NUCLEOTIDE SEQUENCE [LARGE SCALE GENOMIC DNA]</scope>
    <source>
        <strain evidence="7 8">DSM 5900</strain>
    </source>
</reference>
<evidence type="ECO:0000256" key="4">
    <source>
        <dbReference type="PROSITE-ProRule" id="PRU00335"/>
    </source>
</evidence>
<dbReference type="InterPro" id="IPR001647">
    <property type="entry name" value="HTH_TetR"/>
</dbReference>
<dbReference type="InterPro" id="IPR009057">
    <property type="entry name" value="Homeodomain-like_sf"/>
</dbReference>
<feature type="compositionally biased region" description="Low complexity" evidence="5">
    <location>
        <begin position="222"/>
        <end position="240"/>
    </location>
</feature>
<dbReference type="SUPFAM" id="SSF48498">
    <property type="entry name" value="Tetracyclin repressor-like, C-terminal domain"/>
    <property type="match status" value="1"/>
</dbReference>
<dbReference type="Gene3D" id="1.10.10.60">
    <property type="entry name" value="Homeodomain-like"/>
    <property type="match status" value="1"/>
</dbReference>
<dbReference type="PANTHER" id="PTHR30055:SF234">
    <property type="entry name" value="HTH-TYPE TRANSCRIPTIONAL REGULATOR BETI"/>
    <property type="match status" value="1"/>
</dbReference>
<dbReference type="RefSeq" id="WP_123690876.1">
    <property type="nucleotide sequence ID" value="NZ_AP019700.1"/>
</dbReference>
<evidence type="ECO:0000256" key="1">
    <source>
        <dbReference type="ARBA" id="ARBA00023015"/>
    </source>
</evidence>
<dbReference type="InterPro" id="IPR036271">
    <property type="entry name" value="Tet_transcr_reg_TetR-rel_C_sf"/>
</dbReference>
<evidence type="ECO:0000313" key="8">
    <source>
        <dbReference type="Proteomes" id="UP000278222"/>
    </source>
</evidence>
<evidence type="ECO:0000256" key="5">
    <source>
        <dbReference type="SAM" id="MobiDB-lite"/>
    </source>
</evidence>
<dbReference type="Pfam" id="PF00440">
    <property type="entry name" value="TetR_N"/>
    <property type="match status" value="1"/>
</dbReference>
<evidence type="ECO:0000259" key="6">
    <source>
        <dbReference type="PROSITE" id="PS50977"/>
    </source>
</evidence>
<dbReference type="PROSITE" id="PS50977">
    <property type="entry name" value="HTH_TETR_2"/>
    <property type="match status" value="1"/>
</dbReference>
<protein>
    <submittedName>
        <fullName evidence="7">TetR family transcriptional regulator</fullName>
    </submittedName>
</protein>
<dbReference type="SUPFAM" id="SSF46689">
    <property type="entry name" value="Homeodomain-like"/>
    <property type="match status" value="1"/>
</dbReference>
<dbReference type="OrthoDB" id="9808189at2"/>
<sequence length="249" mass="26958">MAVVDYAQHLARRLAEQAGARKVERTRLRLEIATAELLAEWSYGRLTVDDITARAGLAHGTFYRYYAGKHEIVLAVLQGFLGSIRGMRPSLSKVADPRVAIHAANRHYVEVYRQNIGLMRCLLTLRTDDPLVAEIGSRADAGLTTRVIRSLERFGAPVASLPLRQQELLIHAVIGTVDALLRKVYGAAEPPLARFADDPEAITEALTDVWVRALYAPSPTLAGTPSATTVSASAGSAAAAPRKRASRPA</sequence>
<comment type="caution">
    <text evidence="7">The sequence shown here is derived from an EMBL/GenBank/DDBJ whole genome shotgun (WGS) entry which is preliminary data.</text>
</comment>
<evidence type="ECO:0000313" key="7">
    <source>
        <dbReference type="EMBL" id="ROP91193.1"/>
    </source>
</evidence>
<dbReference type="EMBL" id="RJKX01000014">
    <property type="protein sequence ID" value="ROP91193.1"/>
    <property type="molecule type" value="Genomic_DNA"/>
</dbReference>
<keyword evidence="1" id="KW-0805">Transcription regulation</keyword>
<keyword evidence="8" id="KW-1185">Reference proteome</keyword>
<dbReference type="GO" id="GO:0000976">
    <property type="term" value="F:transcription cis-regulatory region binding"/>
    <property type="evidence" value="ECO:0007669"/>
    <property type="project" value="TreeGrafter"/>
</dbReference>
<dbReference type="Proteomes" id="UP000278222">
    <property type="component" value="Unassembled WGS sequence"/>
</dbReference>
<accession>A0A3N1L929</accession>